<accession>A0AAD7CSE8</accession>
<evidence type="ECO:0000313" key="2">
    <source>
        <dbReference type="Proteomes" id="UP001221757"/>
    </source>
</evidence>
<dbReference type="AlphaFoldDB" id="A0AAD7CSE8"/>
<name>A0AAD7CSE8_MYCRO</name>
<dbReference type="EMBL" id="JARKIE010000256">
    <property type="protein sequence ID" value="KAJ7660630.1"/>
    <property type="molecule type" value="Genomic_DNA"/>
</dbReference>
<dbReference type="Proteomes" id="UP001221757">
    <property type="component" value="Unassembled WGS sequence"/>
</dbReference>
<proteinExistence type="predicted"/>
<keyword evidence="2" id="KW-1185">Reference proteome</keyword>
<gene>
    <name evidence="1" type="ORF">B0H17DRAFT_1144882</name>
</gene>
<evidence type="ECO:0000313" key="1">
    <source>
        <dbReference type="EMBL" id="KAJ7660630.1"/>
    </source>
</evidence>
<protein>
    <submittedName>
        <fullName evidence="1">Uncharacterized protein</fullName>
    </submittedName>
</protein>
<sequence>MALQWPMSTALHDAEPQTAVASPRRASIEATHYGHRASVGGFPRTHGLVPPHRCGAGGLHFEVLQWLLVVASKAWVLAAHREQHIIGVFTLNSMGMGCTSFFRRIDAAWEASILRHFSTLEAVVAEDNVVGMQWAQRWEEQARSSHYHCQPACCKPGLCCGNAVRVIQGNQGGGMSRDLVLQRGELVVVGIKKHIMQHLSHAMSLPTHKKQRGAARYKREMEAGGERQKRVHRNCADAISTCGSLVGENCGVEHAQITASGIEFFYYSKIECFALVPLPKNHPLFCEALTKADDALDESDLGRWKAEPLFFEDDNTSAPHSDWYLHFTQSLVSVLHSVRLHDNNQ</sequence>
<organism evidence="1 2">
    <name type="scientific">Mycena rosella</name>
    <name type="common">Pink bonnet</name>
    <name type="synonym">Agaricus rosellus</name>
    <dbReference type="NCBI Taxonomy" id="1033263"/>
    <lineage>
        <taxon>Eukaryota</taxon>
        <taxon>Fungi</taxon>
        <taxon>Dikarya</taxon>
        <taxon>Basidiomycota</taxon>
        <taxon>Agaricomycotina</taxon>
        <taxon>Agaricomycetes</taxon>
        <taxon>Agaricomycetidae</taxon>
        <taxon>Agaricales</taxon>
        <taxon>Marasmiineae</taxon>
        <taxon>Mycenaceae</taxon>
        <taxon>Mycena</taxon>
    </lineage>
</organism>
<comment type="caution">
    <text evidence="1">The sequence shown here is derived from an EMBL/GenBank/DDBJ whole genome shotgun (WGS) entry which is preliminary data.</text>
</comment>
<reference evidence="1" key="1">
    <citation type="submission" date="2023-03" db="EMBL/GenBank/DDBJ databases">
        <title>Massive genome expansion in bonnet fungi (Mycena s.s.) driven by repeated elements and novel gene families across ecological guilds.</title>
        <authorList>
            <consortium name="Lawrence Berkeley National Laboratory"/>
            <person name="Harder C.B."/>
            <person name="Miyauchi S."/>
            <person name="Viragh M."/>
            <person name="Kuo A."/>
            <person name="Thoen E."/>
            <person name="Andreopoulos B."/>
            <person name="Lu D."/>
            <person name="Skrede I."/>
            <person name="Drula E."/>
            <person name="Henrissat B."/>
            <person name="Morin E."/>
            <person name="Kohler A."/>
            <person name="Barry K."/>
            <person name="LaButti K."/>
            <person name="Morin E."/>
            <person name="Salamov A."/>
            <person name="Lipzen A."/>
            <person name="Mereny Z."/>
            <person name="Hegedus B."/>
            <person name="Baldrian P."/>
            <person name="Stursova M."/>
            <person name="Weitz H."/>
            <person name="Taylor A."/>
            <person name="Grigoriev I.V."/>
            <person name="Nagy L.G."/>
            <person name="Martin F."/>
            <person name="Kauserud H."/>
        </authorList>
    </citation>
    <scope>NUCLEOTIDE SEQUENCE</scope>
    <source>
        <strain evidence="1">CBHHK067</strain>
    </source>
</reference>